<dbReference type="EMBL" id="BPLQ01005636">
    <property type="protein sequence ID" value="GIY16134.1"/>
    <property type="molecule type" value="Genomic_DNA"/>
</dbReference>
<dbReference type="Proteomes" id="UP001054837">
    <property type="component" value="Unassembled WGS sequence"/>
</dbReference>
<keyword evidence="2" id="KW-1185">Reference proteome</keyword>
<dbReference type="AlphaFoldDB" id="A0AAV4R684"/>
<organism evidence="1 2">
    <name type="scientific">Caerostris darwini</name>
    <dbReference type="NCBI Taxonomy" id="1538125"/>
    <lineage>
        <taxon>Eukaryota</taxon>
        <taxon>Metazoa</taxon>
        <taxon>Ecdysozoa</taxon>
        <taxon>Arthropoda</taxon>
        <taxon>Chelicerata</taxon>
        <taxon>Arachnida</taxon>
        <taxon>Araneae</taxon>
        <taxon>Araneomorphae</taxon>
        <taxon>Entelegynae</taxon>
        <taxon>Araneoidea</taxon>
        <taxon>Araneidae</taxon>
        <taxon>Caerostris</taxon>
    </lineage>
</organism>
<comment type="caution">
    <text evidence="1">The sequence shown here is derived from an EMBL/GenBank/DDBJ whole genome shotgun (WGS) entry which is preliminary data.</text>
</comment>
<name>A0AAV4R684_9ARAC</name>
<sequence>MREIRCNLQLADNIYAGNECFILQIRFNPDRTYTKHLCVMGIQFENIFGALQHYTTANAFRANRIGDAFRNLIIDAYGNCYMGILTEDGLRREEREAEK</sequence>
<protein>
    <submittedName>
        <fullName evidence="1">Uncharacterized protein</fullName>
    </submittedName>
</protein>
<evidence type="ECO:0000313" key="2">
    <source>
        <dbReference type="Proteomes" id="UP001054837"/>
    </source>
</evidence>
<proteinExistence type="predicted"/>
<reference evidence="1 2" key="1">
    <citation type="submission" date="2021-06" db="EMBL/GenBank/DDBJ databases">
        <title>Caerostris darwini draft genome.</title>
        <authorList>
            <person name="Kono N."/>
            <person name="Arakawa K."/>
        </authorList>
    </citation>
    <scope>NUCLEOTIDE SEQUENCE [LARGE SCALE GENOMIC DNA]</scope>
</reference>
<accession>A0AAV4R684</accession>
<gene>
    <name evidence="1" type="ORF">CDAR_486871</name>
</gene>
<evidence type="ECO:0000313" key="1">
    <source>
        <dbReference type="EMBL" id="GIY16134.1"/>
    </source>
</evidence>